<dbReference type="AlphaFoldDB" id="A0A1S1M440"/>
<dbReference type="InterPro" id="IPR024344">
    <property type="entry name" value="MDMPI_metal-binding"/>
</dbReference>
<sequence>MPTDERPPALRPGGEAVAAYRLVYQRIDALLRERAQIAELPVPACPAWTVRQTLAHLAGLAQDIVSFNLEGIGTEAWTRAQVDRLAGKTIDELLDLWSEAIDTVIERVGQDGLEAPAAQLVFDSLTHEHDIRGALGQPGNRTEDPVFAVTLEFLMMRFDGMARQNGGLTLMLNTPTTGSVQLGEPATATDRLTLSIPDFEALRAFGGRRSVRQLSALPWHGDPGDLLATLGNESIRPPRNDLIE</sequence>
<protein>
    <recommendedName>
        <fullName evidence="1">Mycothiol-dependent maleylpyruvate isomerase metal-binding domain-containing protein</fullName>
    </recommendedName>
</protein>
<dbReference type="GO" id="GO:0046872">
    <property type="term" value="F:metal ion binding"/>
    <property type="evidence" value="ECO:0007669"/>
    <property type="project" value="InterPro"/>
</dbReference>
<dbReference type="EMBL" id="MLIS01000001">
    <property type="protein sequence ID" value="OHU77598.1"/>
    <property type="molecule type" value="Genomic_DNA"/>
</dbReference>
<keyword evidence="4" id="KW-1185">Reference proteome</keyword>
<feature type="domain" description="Mycothiol-dependent maleylpyruvate isomerase metal-binding" evidence="1">
    <location>
        <begin position="25"/>
        <end position="120"/>
    </location>
</feature>
<reference evidence="4 5" key="1">
    <citation type="submission" date="2016-10" db="EMBL/GenBank/DDBJ databases">
        <title>Evaluation of Human, Veterinary and Environmental Mycobacterium chelonae Isolates by Core Genome Phylogenomic Analysis, Targeted Gene Comparison, and Anti-microbial Susceptibility Patterns: A Tale of Mistaken Identities.</title>
        <authorList>
            <person name="Fogelson S.B."/>
            <person name="Camus A.C."/>
            <person name="Lorenz W."/>
            <person name="Vasireddy R."/>
            <person name="Vasireddy S."/>
            <person name="Smith T."/>
            <person name="Brown-Elliott B.A."/>
            <person name="Wallace R.J.Jr."/>
            <person name="Hasan N.A."/>
            <person name="Reischl U."/>
            <person name="Sanchez S."/>
        </authorList>
    </citation>
    <scope>NUCLEOTIDE SEQUENCE [LARGE SCALE GENOMIC DNA]</scope>
    <source>
        <strain evidence="2 5">15515</strain>
        <strain evidence="3 4">15518</strain>
    </source>
</reference>
<dbReference type="Proteomes" id="UP000179441">
    <property type="component" value="Unassembled WGS sequence"/>
</dbReference>
<dbReference type="Pfam" id="PF11716">
    <property type="entry name" value="MDMPI_N"/>
    <property type="match status" value="1"/>
</dbReference>
<evidence type="ECO:0000259" key="1">
    <source>
        <dbReference type="Pfam" id="PF11716"/>
    </source>
</evidence>
<dbReference type="SUPFAM" id="SSF109854">
    <property type="entry name" value="DinB/YfiT-like putative metalloenzymes"/>
    <property type="match status" value="1"/>
</dbReference>
<evidence type="ECO:0000313" key="3">
    <source>
        <dbReference type="EMBL" id="OHU77598.1"/>
    </source>
</evidence>
<name>A0A1S1M440_MYCCH</name>
<dbReference type="EMBL" id="MLIQ01000011">
    <property type="protein sequence ID" value="OHU59827.1"/>
    <property type="molecule type" value="Genomic_DNA"/>
</dbReference>
<accession>A0A1S1M440</accession>
<comment type="caution">
    <text evidence="3">The sequence shown here is derived from an EMBL/GenBank/DDBJ whole genome shotgun (WGS) entry which is preliminary data.</text>
</comment>
<evidence type="ECO:0000313" key="4">
    <source>
        <dbReference type="Proteomes" id="UP000179441"/>
    </source>
</evidence>
<proteinExistence type="predicted"/>
<evidence type="ECO:0000313" key="5">
    <source>
        <dbReference type="Proteomes" id="UP000180043"/>
    </source>
</evidence>
<organism evidence="3 4">
    <name type="scientific">Mycobacteroides chelonae</name>
    <name type="common">Mycobacterium chelonae</name>
    <dbReference type="NCBI Taxonomy" id="1774"/>
    <lineage>
        <taxon>Bacteria</taxon>
        <taxon>Bacillati</taxon>
        <taxon>Actinomycetota</taxon>
        <taxon>Actinomycetes</taxon>
        <taxon>Mycobacteriales</taxon>
        <taxon>Mycobacteriaceae</taxon>
        <taxon>Mycobacteroides</taxon>
    </lineage>
</organism>
<dbReference type="RefSeq" id="WP_057968531.1">
    <property type="nucleotide sequence ID" value="NZ_CP050145.1"/>
</dbReference>
<dbReference type="Proteomes" id="UP000180043">
    <property type="component" value="Unassembled WGS sequence"/>
</dbReference>
<gene>
    <name evidence="2" type="ORF">BKG82_04600</name>
    <name evidence="3" type="ORF">BKG84_03485</name>
</gene>
<evidence type="ECO:0000313" key="2">
    <source>
        <dbReference type="EMBL" id="OHU59827.1"/>
    </source>
</evidence>
<dbReference type="InterPro" id="IPR034660">
    <property type="entry name" value="DinB/YfiT-like"/>
</dbReference>